<comment type="caution">
    <text evidence="2">The sequence shown here is derived from an EMBL/GenBank/DDBJ whole genome shotgun (WGS) entry which is preliminary data.</text>
</comment>
<dbReference type="InterPro" id="IPR010266">
    <property type="entry name" value="NnrS"/>
</dbReference>
<organism evidence="2 3">
    <name type="scientific">Marinobacter oulmenensis</name>
    <dbReference type="NCBI Taxonomy" id="643747"/>
    <lineage>
        <taxon>Bacteria</taxon>
        <taxon>Pseudomonadati</taxon>
        <taxon>Pseudomonadota</taxon>
        <taxon>Gammaproteobacteria</taxon>
        <taxon>Pseudomonadales</taxon>
        <taxon>Marinobacteraceae</taxon>
        <taxon>Marinobacter</taxon>
    </lineage>
</organism>
<feature type="transmembrane region" description="Helical" evidence="1">
    <location>
        <begin position="124"/>
        <end position="143"/>
    </location>
</feature>
<name>A0A840UA21_9GAMM</name>
<feature type="transmembrane region" description="Helical" evidence="1">
    <location>
        <begin position="251"/>
        <end position="274"/>
    </location>
</feature>
<evidence type="ECO:0000313" key="2">
    <source>
        <dbReference type="EMBL" id="MBB5320010.1"/>
    </source>
</evidence>
<feature type="transmembrane region" description="Helical" evidence="1">
    <location>
        <begin position="311"/>
        <end position="332"/>
    </location>
</feature>
<dbReference type="Pfam" id="PF05940">
    <property type="entry name" value="NnrS"/>
    <property type="match status" value="1"/>
</dbReference>
<feature type="transmembrane region" description="Helical" evidence="1">
    <location>
        <begin position="344"/>
        <end position="368"/>
    </location>
</feature>
<keyword evidence="3" id="KW-1185">Reference proteome</keyword>
<sequence length="381" mass="40680">MPAPKKLHAFWLFFPAATLWAALVVPLSLLAVLSGHGWPPGLMANGHGHELIFGFALALVAGYTLGPQPRRVLLPLFSLWLAARLCWLLAPDSLAATVLSPLFALLLARHVVPRFQAAKKWRNRVAGPLILALCLFAVAFGLSRAGIPLPAPRTLMFSAIIGLLLLMAFIGGRMIAPAVAGTLEKQGISLKARVQPRIEGSLLVLLSIAMIMMMAPFLAPVAGLTLITAAVLLALRVMRWKLWHCRQRPDLLVLAVGYLWLAAGAAATGTHLLAGAGVLPALHLITVGALGTLSCSVILRQAWQRAERRAPPGWQVTAVALAMLVAATARYLAGPAPFSSPGLLWLAAIGWSLCYLGVTWQVITLFIADRQRRARTPATAG</sequence>
<keyword evidence="1" id="KW-0812">Transmembrane</keyword>
<feature type="transmembrane region" description="Helical" evidence="1">
    <location>
        <begin position="221"/>
        <end position="239"/>
    </location>
</feature>
<dbReference type="AlphaFoldDB" id="A0A840UA21"/>
<feature type="transmembrane region" description="Helical" evidence="1">
    <location>
        <begin position="12"/>
        <end position="34"/>
    </location>
</feature>
<protein>
    <submittedName>
        <fullName evidence="2">Uncharacterized protein involved in response to NO</fullName>
    </submittedName>
</protein>
<reference evidence="2 3" key="1">
    <citation type="submission" date="2020-08" db="EMBL/GenBank/DDBJ databases">
        <title>Genomic Encyclopedia of Type Strains, Phase IV (KMG-IV): sequencing the most valuable type-strain genomes for metagenomic binning, comparative biology and taxonomic classification.</title>
        <authorList>
            <person name="Goeker M."/>
        </authorList>
    </citation>
    <scope>NUCLEOTIDE SEQUENCE [LARGE SCALE GENOMIC DNA]</scope>
    <source>
        <strain evidence="2 3">DSM 22359</strain>
    </source>
</reference>
<dbReference type="RefSeq" id="WP_343068209.1">
    <property type="nucleotide sequence ID" value="NZ_JACHFE010000001.1"/>
</dbReference>
<feature type="transmembrane region" description="Helical" evidence="1">
    <location>
        <begin position="155"/>
        <end position="176"/>
    </location>
</feature>
<feature type="transmembrane region" description="Helical" evidence="1">
    <location>
        <begin position="46"/>
        <end position="65"/>
    </location>
</feature>
<feature type="transmembrane region" description="Helical" evidence="1">
    <location>
        <begin position="96"/>
        <end position="112"/>
    </location>
</feature>
<evidence type="ECO:0000256" key="1">
    <source>
        <dbReference type="SAM" id="Phobius"/>
    </source>
</evidence>
<dbReference type="EMBL" id="JACHFE010000001">
    <property type="protein sequence ID" value="MBB5320010.1"/>
    <property type="molecule type" value="Genomic_DNA"/>
</dbReference>
<evidence type="ECO:0000313" key="3">
    <source>
        <dbReference type="Proteomes" id="UP000591735"/>
    </source>
</evidence>
<proteinExistence type="predicted"/>
<keyword evidence="1" id="KW-0472">Membrane</keyword>
<feature type="transmembrane region" description="Helical" evidence="1">
    <location>
        <begin position="280"/>
        <end position="299"/>
    </location>
</feature>
<dbReference type="Proteomes" id="UP000591735">
    <property type="component" value="Unassembled WGS sequence"/>
</dbReference>
<accession>A0A840UA21</accession>
<feature type="transmembrane region" description="Helical" evidence="1">
    <location>
        <begin position="197"/>
        <end position="215"/>
    </location>
</feature>
<gene>
    <name evidence="2" type="ORF">HNR38_000478</name>
</gene>
<keyword evidence="1" id="KW-1133">Transmembrane helix</keyword>
<feature type="transmembrane region" description="Helical" evidence="1">
    <location>
        <begin position="72"/>
        <end position="90"/>
    </location>
</feature>